<dbReference type="Pfam" id="PF01149">
    <property type="entry name" value="Fapy_DNA_glyco"/>
    <property type="match status" value="1"/>
</dbReference>
<evidence type="ECO:0000259" key="1">
    <source>
        <dbReference type="PROSITE" id="PS51068"/>
    </source>
</evidence>
<dbReference type="InterPro" id="IPR012319">
    <property type="entry name" value="FPG_cat"/>
</dbReference>
<gene>
    <name evidence="2" type="ORF">HER39_05300</name>
</gene>
<proteinExistence type="predicted"/>
<evidence type="ECO:0000313" key="3">
    <source>
        <dbReference type="Proteomes" id="UP000523795"/>
    </source>
</evidence>
<evidence type="ECO:0000313" key="2">
    <source>
        <dbReference type="EMBL" id="NKX50000.1"/>
    </source>
</evidence>
<feature type="domain" description="Formamidopyrimidine-DNA glycosylase catalytic" evidence="1">
    <location>
        <begin position="2"/>
        <end position="115"/>
    </location>
</feature>
<dbReference type="PANTHER" id="PTHR22993:SF9">
    <property type="entry name" value="FORMAMIDOPYRIMIDINE-DNA GLYCOSYLASE"/>
    <property type="match status" value="1"/>
</dbReference>
<dbReference type="PROSITE" id="PS51068">
    <property type="entry name" value="FPG_CAT"/>
    <property type="match status" value="1"/>
</dbReference>
<dbReference type="PANTHER" id="PTHR22993">
    <property type="entry name" value="FORMAMIDOPYRIMIDINE-DNA GLYCOSYLASE"/>
    <property type="match status" value="1"/>
</dbReference>
<feature type="non-terminal residue" evidence="2">
    <location>
        <position position="115"/>
    </location>
</feature>
<comment type="caution">
    <text evidence="2">The sequence shown here is derived from an EMBL/GenBank/DDBJ whole genome shotgun (WGS) entry which is preliminary data.</text>
</comment>
<accession>A0ABX1JPG1</accession>
<dbReference type="EMBL" id="JAAZSR010000053">
    <property type="protein sequence ID" value="NKX50000.1"/>
    <property type="molecule type" value="Genomic_DNA"/>
</dbReference>
<dbReference type="CDD" id="cd08966">
    <property type="entry name" value="EcFpg-like_N"/>
    <property type="match status" value="1"/>
</dbReference>
<protein>
    <submittedName>
        <fullName evidence="2">DNA-formamidopyrimidine glycosylase</fullName>
    </submittedName>
</protein>
<dbReference type="Gene3D" id="3.20.190.10">
    <property type="entry name" value="MutM-like, N-terminal"/>
    <property type="match status" value="1"/>
</dbReference>
<dbReference type="SUPFAM" id="SSF81624">
    <property type="entry name" value="N-terminal domain of MutM-like DNA repair proteins"/>
    <property type="match status" value="1"/>
</dbReference>
<dbReference type="InterPro" id="IPR035937">
    <property type="entry name" value="FPG_N"/>
</dbReference>
<dbReference type="Proteomes" id="UP000523795">
    <property type="component" value="Unassembled WGS sequence"/>
</dbReference>
<reference evidence="2 3" key="1">
    <citation type="submission" date="2020-04" db="EMBL/GenBank/DDBJ databases">
        <authorList>
            <person name="Liu S."/>
        </authorList>
    </citation>
    <scope>NUCLEOTIDE SEQUENCE [LARGE SCALE GENOMIC DNA]</scope>
    <source>
        <strain evidence="2 3">CGMCC 1.15091</strain>
    </source>
</reference>
<name>A0ABX1JPG1_9MICC</name>
<keyword evidence="3" id="KW-1185">Reference proteome</keyword>
<sequence>MPELPEVEVVRRGLARWVGGRTITGVEVLDGRSVRRHALGAEALRGNLVGARVEDVARRGKFLWMPLTEASSGRSTEPRLALMAHLGMSGQLLIEDSSQPDEKHLKVRFTLSPAA</sequence>
<dbReference type="SMART" id="SM00898">
    <property type="entry name" value="Fapy_DNA_glyco"/>
    <property type="match status" value="1"/>
</dbReference>
<organism evidence="2 3">
    <name type="scientific">Arthrobacter deserti</name>
    <dbReference type="NCBI Taxonomy" id="1742687"/>
    <lineage>
        <taxon>Bacteria</taxon>
        <taxon>Bacillati</taxon>
        <taxon>Actinomycetota</taxon>
        <taxon>Actinomycetes</taxon>
        <taxon>Micrococcales</taxon>
        <taxon>Micrococcaceae</taxon>
        <taxon>Arthrobacter</taxon>
    </lineage>
</organism>